<comment type="caution">
    <text evidence="3">The sequence shown here is derived from an EMBL/GenBank/DDBJ whole genome shotgun (WGS) entry which is preliminary data.</text>
</comment>
<keyword evidence="2" id="KW-0732">Signal</keyword>
<evidence type="ECO:0000256" key="1">
    <source>
        <dbReference type="SAM" id="Coils"/>
    </source>
</evidence>
<dbReference type="AlphaFoldDB" id="A0ABD2P1N7"/>
<keyword evidence="1" id="KW-0175">Coiled coil</keyword>
<evidence type="ECO:0000313" key="3">
    <source>
        <dbReference type="EMBL" id="KAL3284700.1"/>
    </source>
</evidence>
<keyword evidence="4" id="KW-1185">Reference proteome</keyword>
<feature type="chain" id="PRO_5044845607" evidence="2">
    <location>
        <begin position="19"/>
        <end position="179"/>
    </location>
</feature>
<organism evidence="3 4">
    <name type="scientific">Cryptolaemus montrouzieri</name>
    <dbReference type="NCBI Taxonomy" id="559131"/>
    <lineage>
        <taxon>Eukaryota</taxon>
        <taxon>Metazoa</taxon>
        <taxon>Ecdysozoa</taxon>
        <taxon>Arthropoda</taxon>
        <taxon>Hexapoda</taxon>
        <taxon>Insecta</taxon>
        <taxon>Pterygota</taxon>
        <taxon>Neoptera</taxon>
        <taxon>Endopterygota</taxon>
        <taxon>Coleoptera</taxon>
        <taxon>Polyphaga</taxon>
        <taxon>Cucujiformia</taxon>
        <taxon>Coccinelloidea</taxon>
        <taxon>Coccinellidae</taxon>
        <taxon>Scymninae</taxon>
        <taxon>Scymnini</taxon>
        <taxon>Cryptolaemus</taxon>
    </lineage>
</organism>
<sequence length="179" mass="20462">MVHCILLLIIYYYGSVSPHCTNVNETISQFQDSCNQAENHASATHCSDLSHQLVKLGKEITLSIASLNDIAKSRRRRLLGEFSTSVVGVNDEVYRDIDALNENQERLNETNNRQSKLMVLGKVEMEEIEKRMNQKLESFQSKVNHCIKAIGEMAKWFKISDTNQAHIDQLISFQMEKTT</sequence>
<dbReference type="Proteomes" id="UP001516400">
    <property type="component" value="Unassembled WGS sequence"/>
</dbReference>
<name>A0ABD2P1N7_9CUCU</name>
<gene>
    <name evidence="3" type="ORF">HHI36_018849</name>
</gene>
<accession>A0ABD2P1N7</accession>
<evidence type="ECO:0000313" key="4">
    <source>
        <dbReference type="Proteomes" id="UP001516400"/>
    </source>
</evidence>
<feature type="coiled-coil region" evidence="1">
    <location>
        <begin position="90"/>
        <end position="142"/>
    </location>
</feature>
<dbReference type="EMBL" id="JABFTP020000165">
    <property type="protein sequence ID" value="KAL3284700.1"/>
    <property type="molecule type" value="Genomic_DNA"/>
</dbReference>
<evidence type="ECO:0000256" key="2">
    <source>
        <dbReference type="SAM" id="SignalP"/>
    </source>
</evidence>
<reference evidence="3 4" key="1">
    <citation type="journal article" date="2021" name="BMC Biol.">
        <title>Horizontally acquired antibacterial genes associated with adaptive radiation of ladybird beetles.</title>
        <authorList>
            <person name="Li H.S."/>
            <person name="Tang X.F."/>
            <person name="Huang Y.H."/>
            <person name="Xu Z.Y."/>
            <person name="Chen M.L."/>
            <person name="Du X.Y."/>
            <person name="Qiu B.Y."/>
            <person name="Chen P.T."/>
            <person name="Zhang W."/>
            <person name="Slipinski A."/>
            <person name="Escalona H.E."/>
            <person name="Waterhouse R.M."/>
            <person name="Zwick A."/>
            <person name="Pang H."/>
        </authorList>
    </citation>
    <scope>NUCLEOTIDE SEQUENCE [LARGE SCALE GENOMIC DNA]</scope>
    <source>
        <strain evidence="3">SYSU2018</strain>
    </source>
</reference>
<feature type="signal peptide" evidence="2">
    <location>
        <begin position="1"/>
        <end position="18"/>
    </location>
</feature>
<proteinExistence type="predicted"/>
<protein>
    <submittedName>
        <fullName evidence="3">Uncharacterized protein</fullName>
    </submittedName>
</protein>